<keyword evidence="5 6" id="KW-0804">Transcription</keyword>
<evidence type="ECO:0000313" key="10">
    <source>
        <dbReference type="Proteomes" id="UP000195338"/>
    </source>
</evidence>
<dbReference type="InterPro" id="IPR049083">
    <property type="entry name" value="TACO1_YebC_N"/>
</dbReference>
<evidence type="ECO:0000256" key="1">
    <source>
        <dbReference type="ARBA" id="ARBA00008724"/>
    </source>
</evidence>
<evidence type="ECO:0000256" key="4">
    <source>
        <dbReference type="ARBA" id="ARBA00023125"/>
    </source>
</evidence>
<dbReference type="Proteomes" id="UP000195338">
    <property type="component" value="Unassembled WGS sequence"/>
</dbReference>
<feature type="domain" description="TACO1/YebC-like second and third" evidence="7">
    <location>
        <begin position="87"/>
        <end position="240"/>
    </location>
</feature>
<evidence type="ECO:0000256" key="2">
    <source>
        <dbReference type="ARBA" id="ARBA00022490"/>
    </source>
</evidence>
<dbReference type="NCBIfam" id="NF009044">
    <property type="entry name" value="PRK12378.1"/>
    <property type="match status" value="1"/>
</dbReference>
<evidence type="ECO:0000259" key="8">
    <source>
        <dbReference type="Pfam" id="PF20772"/>
    </source>
</evidence>
<organism evidence="9 10">
    <name type="scientific">Citrobacter europaeus</name>
    <dbReference type="NCBI Taxonomy" id="1914243"/>
    <lineage>
        <taxon>Bacteria</taxon>
        <taxon>Pseudomonadati</taxon>
        <taxon>Pseudomonadota</taxon>
        <taxon>Gammaproteobacteria</taxon>
        <taxon>Enterobacterales</taxon>
        <taxon>Enterobacteriaceae</taxon>
        <taxon>Citrobacter</taxon>
    </lineage>
</organism>
<name>A0ABY0JVR2_9ENTR</name>
<dbReference type="InterPro" id="IPR002876">
    <property type="entry name" value="Transcrip_reg_TACO1-like"/>
</dbReference>
<dbReference type="InterPro" id="IPR029072">
    <property type="entry name" value="YebC-like"/>
</dbReference>
<evidence type="ECO:0000259" key="7">
    <source>
        <dbReference type="Pfam" id="PF01709"/>
    </source>
</evidence>
<dbReference type="InterPro" id="IPR017856">
    <property type="entry name" value="Integrase-like_N"/>
</dbReference>
<evidence type="ECO:0000256" key="6">
    <source>
        <dbReference type="HAMAP-Rule" id="MF_00693"/>
    </source>
</evidence>
<comment type="subcellular location">
    <subcellularLocation>
        <location evidence="6">Cytoplasm</location>
    </subcellularLocation>
</comment>
<comment type="similarity">
    <text evidence="1 6">Belongs to the TACO1 family.</text>
</comment>
<keyword evidence="2 6" id="KW-0963">Cytoplasm</keyword>
<sequence length="252" mass="27135">MEILFMAGHSKWANTRHRKAAQDAKRGKIFTKIIRELVTAAKLGGGDPDANPRLRAAVDKALANNMTRDTLNRAIARGVGGDEDSNMETIIYEGYGPGGTAVMIECLSDNRNRTVAEVRHAFTKTGGNLGTDGSVAYLFSKKGVISFEQGDEDAIMEAALEAGAEDVVTFDDGAIDVYTAWEEMGKVRDALEAAGLKADAAEVSMIPSTKADMDAETAPKLMRLIDMLEDCDDVQEVYHNGEISDEVAATLE</sequence>
<dbReference type="NCBIfam" id="TIGR01033">
    <property type="entry name" value="YebC/PmpR family DNA-binding transcriptional regulator"/>
    <property type="match status" value="1"/>
</dbReference>
<evidence type="ECO:0000256" key="5">
    <source>
        <dbReference type="ARBA" id="ARBA00023163"/>
    </source>
</evidence>
<dbReference type="Pfam" id="PF01709">
    <property type="entry name" value="Transcrip_reg"/>
    <property type="match status" value="1"/>
</dbReference>
<gene>
    <name evidence="9" type="ORF">BN4901_4610</name>
</gene>
<feature type="domain" description="TACO1/YebC-like N-terminal" evidence="8">
    <location>
        <begin position="10"/>
        <end position="80"/>
    </location>
</feature>
<evidence type="ECO:0000313" key="9">
    <source>
        <dbReference type="EMBL" id="SBW28317.1"/>
    </source>
</evidence>
<protein>
    <recommendedName>
        <fullName evidence="6">Probable transcriptional regulatory protein BN4901_4610</fullName>
    </recommendedName>
</protein>
<dbReference type="InterPro" id="IPR026564">
    <property type="entry name" value="Transcrip_reg_TACO1-like_dom3"/>
</dbReference>
<dbReference type="InterPro" id="IPR048300">
    <property type="entry name" value="TACO1_YebC-like_2nd/3rd_dom"/>
</dbReference>
<dbReference type="SUPFAM" id="SSF75625">
    <property type="entry name" value="YebC-like"/>
    <property type="match status" value="1"/>
</dbReference>
<dbReference type="PANTHER" id="PTHR12532:SF6">
    <property type="entry name" value="TRANSCRIPTIONAL REGULATORY PROTEIN YEBC-RELATED"/>
    <property type="match status" value="1"/>
</dbReference>
<evidence type="ECO:0000256" key="3">
    <source>
        <dbReference type="ARBA" id="ARBA00023015"/>
    </source>
</evidence>
<dbReference type="HAMAP" id="MF_00693">
    <property type="entry name" value="Transcrip_reg_TACO1"/>
    <property type="match status" value="1"/>
</dbReference>
<dbReference type="NCBIfam" id="NF001030">
    <property type="entry name" value="PRK00110.1"/>
    <property type="match status" value="1"/>
</dbReference>
<proteinExistence type="inferred from homology"/>
<comment type="caution">
    <text evidence="9">The sequence shown here is derived from an EMBL/GenBank/DDBJ whole genome shotgun (WGS) entry which is preliminary data.</text>
</comment>
<dbReference type="PANTHER" id="PTHR12532">
    <property type="entry name" value="TRANSLATIONAL ACTIVATOR OF CYTOCHROME C OXIDASE 1"/>
    <property type="match status" value="1"/>
</dbReference>
<dbReference type="Gene3D" id="1.10.10.200">
    <property type="match status" value="1"/>
</dbReference>
<dbReference type="Gene3D" id="3.30.70.980">
    <property type="match status" value="2"/>
</dbReference>
<dbReference type="EMBL" id="FLUX01000047">
    <property type="protein sequence ID" value="SBW28317.1"/>
    <property type="molecule type" value="Genomic_DNA"/>
</dbReference>
<dbReference type="Pfam" id="PF20772">
    <property type="entry name" value="TACO1_YebC_N"/>
    <property type="match status" value="1"/>
</dbReference>
<keyword evidence="3 6" id="KW-0805">Transcription regulation</keyword>
<keyword evidence="10" id="KW-1185">Reference proteome</keyword>
<keyword evidence="4 6" id="KW-0238">DNA-binding</keyword>
<reference evidence="9 10" key="1">
    <citation type="submission" date="2016-04" db="EMBL/GenBank/DDBJ databases">
        <authorList>
            <person name="Mornico D."/>
        </authorList>
    </citation>
    <scope>NUCLEOTIDE SEQUENCE [LARGE SCALE GENOMIC DNA]</scope>
    <source>
        <strain evidence="9 10">A121</strain>
    </source>
</reference>
<accession>A0ABY0JVR2</accession>